<dbReference type="Pfam" id="PF01992">
    <property type="entry name" value="vATP-synt_AC39"/>
    <property type="match status" value="1"/>
</dbReference>
<dbReference type="AlphaFoldDB" id="A0A9D2FUQ5"/>
<keyword evidence="2" id="KW-0813">Transport</keyword>
<dbReference type="Proteomes" id="UP000824056">
    <property type="component" value="Unassembled WGS sequence"/>
</dbReference>
<proteinExistence type="inferred from homology"/>
<gene>
    <name evidence="4" type="ORF">H9809_12915</name>
</gene>
<organism evidence="4 5">
    <name type="scientific">Candidatus Blautia pullicola</name>
    <dbReference type="NCBI Taxonomy" id="2838498"/>
    <lineage>
        <taxon>Bacteria</taxon>
        <taxon>Bacillati</taxon>
        <taxon>Bacillota</taxon>
        <taxon>Clostridia</taxon>
        <taxon>Lachnospirales</taxon>
        <taxon>Lachnospiraceae</taxon>
        <taxon>Blautia</taxon>
    </lineage>
</organism>
<evidence type="ECO:0000256" key="1">
    <source>
        <dbReference type="ARBA" id="ARBA00006709"/>
    </source>
</evidence>
<dbReference type="Gene3D" id="1.10.132.50">
    <property type="entry name" value="ATP synthase (C/AC39) subunit, domain 3"/>
    <property type="match status" value="1"/>
</dbReference>
<protein>
    <submittedName>
        <fullName evidence="4">V-type ATPase subunit</fullName>
    </submittedName>
</protein>
<reference evidence="4" key="2">
    <citation type="submission" date="2021-04" db="EMBL/GenBank/DDBJ databases">
        <authorList>
            <person name="Gilroy R."/>
        </authorList>
    </citation>
    <scope>NUCLEOTIDE SEQUENCE</scope>
    <source>
        <strain evidence="4">1068</strain>
    </source>
</reference>
<evidence type="ECO:0000256" key="2">
    <source>
        <dbReference type="ARBA" id="ARBA00022448"/>
    </source>
</evidence>
<comment type="caution">
    <text evidence="4">The sequence shown here is derived from an EMBL/GenBank/DDBJ whole genome shotgun (WGS) entry which is preliminary data.</text>
</comment>
<dbReference type="InterPro" id="IPR044911">
    <property type="entry name" value="V-type_ATPase_csu/dsu_dom_3"/>
</dbReference>
<dbReference type="Gene3D" id="1.20.1690.10">
    <property type="entry name" value="V-type ATP synthase subunit C domain"/>
    <property type="match status" value="2"/>
</dbReference>
<evidence type="ECO:0000313" key="4">
    <source>
        <dbReference type="EMBL" id="HIZ66775.1"/>
    </source>
</evidence>
<dbReference type="SUPFAM" id="SSF103486">
    <property type="entry name" value="V-type ATP synthase subunit C"/>
    <property type="match status" value="1"/>
</dbReference>
<dbReference type="InterPro" id="IPR035067">
    <property type="entry name" value="V-type_ATPase_csu/dsu"/>
</dbReference>
<accession>A0A9D2FUQ5</accession>
<sequence length="325" mass="36191">MFDTKYTYAVARIRALETGLFTSAVIDQLMALPTEEQCLQFLQEKGWGDGDTPLSAEAILNREEEKTWETIGDLGVDMSVFDVLSYPNLFHNLKAAIKDACTGDEKGSRNLYYEDTKISPQEMLDIIKSKDFKRLPENMAEAARQAYEALLHTRDGQLCDVIIDRAALDAIYQAGQEAKDSIIRDYAESIVAVADIKIAVRAQKTAKSIEFMKRAMAPCDSLSVDQLARAAASGMEAVAEYLAGTAYAQGAQAIAQSPSAFERWCDNRMMEAMQPQKYQAFSVGPLVAYVLARQNEIKTVRIILSGKQNGFSDDSIRERVRDMYV</sequence>
<comment type="similarity">
    <text evidence="1">Belongs to the V-ATPase V0D/AC39 subunit family.</text>
</comment>
<dbReference type="PANTHER" id="PTHR38682">
    <property type="entry name" value="V-TYPE ATP SYNTHASE SUBUNIT C"/>
    <property type="match status" value="1"/>
</dbReference>
<dbReference type="InterPro" id="IPR002843">
    <property type="entry name" value="ATPase_V0-cplx_csu/dsu"/>
</dbReference>
<dbReference type="GO" id="GO:0046961">
    <property type="term" value="F:proton-transporting ATPase activity, rotational mechanism"/>
    <property type="evidence" value="ECO:0007669"/>
    <property type="project" value="InterPro"/>
</dbReference>
<evidence type="ECO:0000313" key="5">
    <source>
        <dbReference type="Proteomes" id="UP000824056"/>
    </source>
</evidence>
<dbReference type="EMBL" id="DXBG01000302">
    <property type="protein sequence ID" value="HIZ66775.1"/>
    <property type="molecule type" value="Genomic_DNA"/>
</dbReference>
<dbReference type="PANTHER" id="PTHR38682:SF1">
    <property type="entry name" value="V-TYPE ATP SYNTHASE SUBUNIT C"/>
    <property type="match status" value="1"/>
</dbReference>
<keyword evidence="3" id="KW-0406">Ion transport</keyword>
<reference evidence="4" key="1">
    <citation type="journal article" date="2021" name="PeerJ">
        <title>Extensive microbial diversity within the chicken gut microbiome revealed by metagenomics and culture.</title>
        <authorList>
            <person name="Gilroy R."/>
            <person name="Ravi A."/>
            <person name="Getino M."/>
            <person name="Pursley I."/>
            <person name="Horton D.L."/>
            <person name="Alikhan N.F."/>
            <person name="Baker D."/>
            <person name="Gharbi K."/>
            <person name="Hall N."/>
            <person name="Watson M."/>
            <person name="Adriaenssens E.M."/>
            <person name="Foster-Nyarko E."/>
            <person name="Jarju S."/>
            <person name="Secka A."/>
            <person name="Antonio M."/>
            <person name="Oren A."/>
            <person name="Chaudhuri R.R."/>
            <person name="La Ragione R."/>
            <person name="Hildebrand F."/>
            <person name="Pallen M.J."/>
        </authorList>
    </citation>
    <scope>NUCLEOTIDE SEQUENCE</scope>
    <source>
        <strain evidence="4">1068</strain>
    </source>
</reference>
<dbReference type="InterPro" id="IPR050873">
    <property type="entry name" value="V-ATPase_V0D/AC39_subunit"/>
</dbReference>
<name>A0A9D2FUQ5_9FIRM</name>
<dbReference type="InterPro" id="IPR036079">
    <property type="entry name" value="ATPase_csu/dsu_sf"/>
</dbReference>
<evidence type="ECO:0000256" key="3">
    <source>
        <dbReference type="ARBA" id="ARBA00023065"/>
    </source>
</evidence>